<reference evidence="2 3" key="1">
    <citation type="journal article" date="2014" name="Nat. Commun.">
        <title>Molecular traces of alternative social organization in a termite genome.</title>
        <authorList>
            <person name="Terrapon N."/>
            <person name="Li C."/>
            <person name="Robertson H.M."/>
            <person name="Ji L."/>
            <person name="Meng X."/>
            <person name="Booth W."/>
            <person name="Chen Z."/>
            <person name="Childers C.P."/>
            <person name="Glastad K.M."/>
            <person name="Gokhale K."/>
            <person name="Gowin J."/>
            <person name="Gronenberg W."/>
            <person name="Hermansen R.A."/>
            <person name="Hu H."/>
            <person name="Hunt B.G."/>
            <person name="Huylmans A.K."/>
            <person name="Khalil S.M."/>
            <person name="Mitchell R.D."/>
            <person name="Munoz-Torres M.C."/>
            <person name="Mustard J.A."/>
            <person name="Pan H."/>
            <person name="Reese J.T."/>
            <person name="Scharf M.E."/>
            <person name="Sun F."/>
            <person name="Vogel H."/>
            <person name="Xiao J."/>
            <person name="Yang W."/>
            <person name="Yang Z."/>
            <person name="Yang Z."/>
            <person name="Zhou J."/>
            <person name="Zhu J."/>
            <person name="Brent C.S."/>
            <person name="Elsik C.G."/>
            <person name="Goodisman M.A."/>
            <person name="Liberles D.A."/>
            <person name="Roe R.M."/>
            <person name="Vargo E.L."/>
            <person name="Vilcinskas A."/>
            <person name="Wang J."/>
            <person name="Bornberg-Bauer E."/>
            <person name="Korb J."/>
            <person name="Zhang G."/>
            <person name="Liebig J."/>
        </authorList>
    </citation>
    <scope>NUCLEOTIDE SEQUENCE [LARGE SCALE GENOMIC DNA]</scope>
    <source>
        <tissue evidence="2">Whole organism</tissue>
    </source>
</reference>
<evidence type="ECO:0000313" key="3">
    <source>
        <dbReference type="Proteomes" id="UP000027135"/>
    </source>
</evidence>
<keyword evidence="3" id="KW-1185">Reference proteome</keyword>
<name>A0A067R914_ZOONE</name>
<protein>
    <submittedName>
        <fullName evidence="2">Uncharacterized protein</fullName>
    </submittedName>
</protein>
<evidence type="ECO:0000256" key="1">
    <source>
        <dbReference type="SAM" id="SignalP"/>
    </source>
</evidence>
<keyword evidence="1" id="KW-0732">Signal</keyword>
<dbReference type="EMBL" id="KK852621">
    <property type="protein sequence ID" value="KDR20023.1"/>
    <property type="molecule type" value="Genomic_DNA"/>
</dbReference>
<sequence length="82" mass="8423">MMKLVIFAAMLALASAAPSPSLLAAPALTAYAAPALTSYAAPALTSYAAPAVAVHNVPVVTTGYRVAYSVEPVEQHGYKIVY</sequence>
<feature type="chain" id="PRO_5001644852" evidence="1">
    <location>
        <begin position="17"/>
        <end position="82"/>
    </location>
</feature>
<proteinExistence type="predicted"/>
<dbReference type="AlphaFoldDB" id="A0A067R914"/>
<organism evidence="2 3">
    <name type="scientific">Zootermopsis nevadensis</name>
    <name type="common">Dampwood termite</name>
    <dbReference type="NCBI Taxonomy" id="136037"/>
    <lineage>
        <taxon>Eukaryota</taxon>
        <taxon>Metazoa</taxon>
        <taxon>Ecdysozoa</taxon>
        <taxon>Arthropoda</taxon>
        <taxon>Hexapoda</taxon>
        <taxon>Insecta</taxon>
        <taxon>Pterygota</taxon>
        <taxon>Neoptera</taxon>
        <taxon>Polyneoptera</taxon>
        <taxon>Dictyoptera</taxon>
        <taxon>Blattodea</taxon>
        <taxon>Blattoidea</taxon>
        <taxon>Termitoidae</taxon>
        <taxon>Termopsidae</taxon>
        <taxon>Zootermopsis</taxon>
    </lineage>
</organism>
<accession>A0A067R914</accession>
<evidence type="ECO:0000313" key="2">
    <source>
        <dbReference type="EMBL" id="KDR20023.1"/>
    </source>
</evidence>
<feature type="signal peptide" evidence="1">
    <location>
        <begin position="1"/>
        <end position="16"/>
    </location>
</feature>
<gene>
    <name evidence="2" type="ORF">L798_05258</name>
</gene>
<dbReference type="Proteomes" id="UP000027135">
    <property type="component" value="Unassembled WGS sequence"/>
</dbReference>
<dbReference type="InParanoid" id="A0A067R914"/>